<reference evidence="1 2" key="1">
    <citation type="submission" date="2015-10" db="EMBL/GenBank/DDBJ databases">
        <title>Draft Genome Sequence of Chlorobium limicola strain Frasassi Growing under Artificial Lighting in the Frasassi Cave System.</title>
        <authorList>
            <person name="Mansor M."/>
            <person name="Macalady J."/>
        </authorList>
    </citation>
    <scope>NUCLEOTIDE SEQUENCE [LARGE SCALE GENOMIC DNA]</scope>
    <source>
        <strain evidence="1 2">Frasassi</strain>
    </source>
</reference>
<organism evidence="1 2">
    <name type="scientific">Chlorobium limicola</name>
    <dbReference type="NCBI Taxonomy" id="1092"/>
    <lineage>
        <taxon>Bacteria</taxon>
        <taxon>Pseudomonadati</taxon>
        <taxon>Chlorobiota</taxon>
        <taxon>Chlorobiia</taxon>
        <taxon>Chlorobiales</taxon>
        <taxon>Chlorobiaceae</taxon>
        <taxon>Chlorobium/Pelodictyon group</taxon>
        <taxon>Chlorobium</taxon>
    </lineage>
</organism>
<comment type="caution">
    <text evidence="1">The sequence shown here is derived from an EMBL/GenBank/DDBJ whole genome shotgun (WGS) entry which is preliminary data.</text>
</comment>
<evidence type="ECO:0000313" key="1">
    <source>
        <dbReference type="EMBL" id="KUL31308.1"/>
    </source>
</evidence>
<dbReference type="OrthoDB" id="595333at2"/>
<name>A0A101JRF2_CHLLI</name>
<accession>A0A101JRF2</accession>
<evidence type="ECO:0000313" key="2">
    <source>
        <dbReference type="Proteomes" id="UP000053937"/>
    </source>
</evidence>
<sequence length="74" mass="8487">MGKRQIIYRPAQIGGNQTLLNREINLVTKEQRVWHGVITSVGSSEIELKDARKGKHTFSLEQIDKIYGEVKTDY</sequence>
<keyword evidence="2" id="KW-1185">Reference proteome</keyword>
<proteinExistence type="predicted"/>
<gene>
    <name evidence="1" type="ORF">ASB62_03130</name>
</gene>
<dbReference type="EMBL" id="LMBR01000065">
    <property type="protein sequence ID" value="KUL31308.1"/>
    <property type="molecule type" value="Genomic_DNA"/>
</dbReference>
<protein>
    <submittedName>
        <fullName evidence="1">Uncharacterized protein</fullName>
    </submittedName>
</protein>
<dbReference type="AlphaFoldDB" id="A0A101JRF2"/>
<dbReference type="RefSeq" id="WP_059138584.1">
    <property type="nucleotide sequence ID" value="NZ_LMBR01000065.1"/>
</dbReference>
<dbReference type="Proteomes" id="UP000053937">
    <property type="component" value="Unassembled WGS sequence"/>
</dbReference>